<dbReference type="Gene3D" id="2.160.20.10">
    <property type="entry name" value="Single-stranded right-handed beta-helix, Pectin lyase-like"/>
    <property type="match status" value="1"/>
</dbReference>
<keyword evidence="6" id="KW-1185">Reference proteome</keyword>
<dbReference type="SUPFAM" id="SSF51126">
    <property type="entry name" value="Pectin lyase-like"/>
    <property type="match status" value="1"/>
</dbReference>
<keyword evidence="3 4" id="KW-0326">Glycosidase</keyword>
<protein>
    <submittedName>
        <fullName evidence="5">Glycoside hydrolase family 28 protein</fullName>
    </submittedName>
</protein>
<dbReference type="PANTHER" id="PTHR31339:SF9">
    <property type="entry name" value="PLASMIN AND FIBRONECTIN-BINDING PROTEIN A"/>
    <property type="match status" value="1"/>
</dbReference>
<dbReference type="InterPro" id="IPR006626">
    <property type="entry name" value="PbH1"/>
</dbReference>
<evidence type="ECO:0000313" key="5">
    <source>
        <dbReference type="EMBL" id="TRL34344.1"/>
    </source>
</evidence>
<evidence type="ECO:0000256" key="2">
    <source>
        <dbReference type="ARBA" id="ARBA00022801"/>
    </source>
</evidence>
<dbReference type="SMART" id="SM00710">
    <property type="entry name" value="PbH1"/>
    <property type="match status" value="5"/>
</dbReference>
<evidence type="ECO:0000256" key="1">
    <source>
        <dbReference type="ARBA" id="ARBA00008834"/>
    </source>
</evidence>
<proteinExistence type="inferred from homology"/>
<keyword evidence="2 4" id="KW-0378">Hydrolase</keyword>
<dbReference type="InterPro" id="IPR000743">
    <property type="entry name" value="Glyco_hydro_28"/>
</dbReference>
<dbReference type="InterPro" id="IPR011050">
    <property type="entry name" value="Pectin_lyase_fold/virulence"/>
</dbReference>
<dbReference type="GO" id="GO:0005975">
    <property type="term" value="P:carbohydrate metabolic process"/>
    <property type="evidence" value="ECO:0007669"/>
    <property type="project" value="InterPro"/>
</dbReference>
<dbReference type="InterPro" id="IPR012334">
    <property type="entry name" value="Pectin_lyas_fold"/>
</dbReference>
<gene>
    <name evidence="5" type="ORF">FNA46_21835</name>
</gene>
<dbReference type="EMBL" id="VJMG01000075">
    <property type="protein sequence ID" value="TRL34344.1"/>
    <property type="molecule type" value="Genomic_DNA"/>
</dbReference>
<dbReference type="PROSITE" id="PS00502">
    <property type="entry name" value="POLYGALACTURONASE"/>
    <property type="match status" value="1"/>
</dbReference>
<name>A0A549SXI8_9HYPH</name>
<dbReference type="AlphaFoldDB" id="A0A549SXI8"/>
<dbReference type="Pfam" id="PF00295">
    <property type="entry name" value="Glyco_hydro_28"/>
    <property type="match status" value="1"/>
</dbReference>
<accession>A0A549SXI8</accession>
<organism evidence="5 6">
    <name type="scientific">Rhizobium straminoryzae</name>
    <dbReference type="NCBI Taxonomy" id="1387186"/>
    <lineage>
        <taxon>Bacteria</taxon>
        <taxon>Pseudomonadati</taxon>
        <taxon>Pseudomonadota</taxon>
        <taxon>Alphaproteobacteria</taxon>
        <taxon>Hyphomicrobiales</taxon>
        <taxon>Rhizobiaceae</taxon>
        <taxon>Rhizobium/Agrobacterium group</taxon>
        <taxon>Rhizobium</taxon>
    </lineage>
</organism>
<sequence length="506" mass="54307">MTGMPTLALLAATPRTATFSLDAAENHFALTTAKTWRLDDAAGERVAEGQTDRVVTTLHGLLPGQTYRLEVAGARLGFTTAAESALIDITDCGASPTADDNAAAIQAAIDRLPPQGTLKIPRGRFQSGPIFLKSDMTLLLEDGAVLSGHPDRARYPVLAARHADHRVLGTWEGVAEPCFASLVTALDCTGLTITGAGTIDGGGDRGDWWSWPKETRYGARRPRTLFLSHGQNVRLTGITVRNSPSWTIHPVFCSDVLAADLVIENDPLSPNTDGLNPECSRDVRLSGLSFSVGDDCIAIKAGKRDPKGGLDQPCERIVVENCRMQRGHGGIVIGSEMSGSVRDVTVRRCELRETDRGLRVKTRRGRGGRVERIALEGCVMDRVATPLVINSFYFCDADGRSDYVQSREPLPVTDATPVVTDITIRDVVAENVAVAAAAFYGLPEAPITGITIENYRVGFDPEAQADVPDMACGFAPLRHAEIILEHASLTRPAGLHLSRPTQSIAV</sequence>
<dbReference type="PANTHER" id="PTHR31339">
    <property type="entry name" value="PECTIN LYASE-RELATED"/>
    <property type="match status" value="1"/>
</dbReference>
<comment type="similarity">
    <text evidence="1 4">Belongs to the glycosyl hydrolase 28 family.</text>
</comment>
<dbReference type="InterPro" id="IPR051801">
    <property type="entry name" value="GH28_Enzymes"/>
</dbReference>
<comment type="caution">
    <text evidence="5">The sequence shown here is derived from an EMBL/GenBank/DDBJ whole genome shotgun (WGS) entry which is preliminary data.</text>
</comment>
<evidence type="ECO:0000256" key="4">
    <source>
        <dbReference type="RuleBase" id="RU361169"/>
    </source>
</evidence>
<dbReference type="Proteomes" id="UP000316801">
    <property type="component" value="Unassembled WGS sequence"/>
</dbReference>
<evidence type="ECO:0000256" key="3">
    <source>
        <dbReference type="ARBA" id="ARBA00023295"/>
    </source>
</evidence>
<reference evidence="5 6" key="1">
    <citation type="submission" date="2019-07" db="EMBL/GenBank/DDBJ databases">
        <title>Ln-dependent methylotrophs.</title>
        <authorList>
            <person name="Tani A."/>
        </authorList>
    </citation>
    <scope>NUCLEOTIDE SEQUENCE [LARGE SCALE GENOMIC DNA]</scope>
    <source>
        <strain evidence="5 6">SM12</strain>
    </source>
</reference>
<dbReference type="GO" id="GO:0004650">
    <property type="term" value="F:polygalacturonase activity"/>
    <property type="evidence" value="ECO:0007669"/>
    <property type="project" value="InterPro"/>
</dbReference>
<evidence type="ECO:0000313" key="6">
    <source>
        <dbReference type="Proteomes" id="UP000316801"/>
    </source>
</evidence>